<comment type="caution">
    <text evidence="9">The sequence shown here is derived from an EMBL/GenBank/DDBJ whole genome shotgun (WGS) entry which is preliminary data.</text>
</comment>
<organism evidence="9 10">
    <name type="scientific">Mycoplasma todarodis</name>
    <dbReference type="NCBI Taxonomy" id="1937191"/>
    <lineage>
        <taxon>Bacteria</taxon>
        <taxon>Bacillati</taxon>
        <taxon>Mycoplasmatota</taxon>
        <taxon>Mollicutes</taxon>
        <taxon>Mycoplasmataceae</taxon>
        <taxon>Mycoplasma</taxon>
    </lineage>
</organism>
<dbReference type="EMBL" id="PSZP01000018">
    <property type="protein sequence ID" value="TCG10930.1"/>
    <property type="molecule type" value="Genomic_DNA"/>
</dbReference>
<dbReference type="GO" id="GO:0004222">
    <property type="term" value="F:metalloendopeptidase activity"/>
    <property type="evidence" value="ECO:0007669"/>
    <property type="project" value="UniProtKB-UniRule"/>
</dbReference>
<dbReference type="PANTHER" id="PTHR11804">
    <property type="entry name" value="PROTEASE M3 THIMET OLIGOPEPTIDASE-RELATED"/>
    <property type="match status" value="1"/>
</dbReference>
<dbReference type="Proteomes" id="UP000291072">
    <property type="component" value="Unassembled WGS sequence"/>
</dbReference>
<proteinExistence type="inferred from homology"/>
<dbReference type="InterPro" id="IPR001567">
    <property type="entry name" value="Pept_M3A_M3B_dom"/>
</dbReference>
<evidence type="ECO:0000259" key="7">
    <source>
        <dbReference type="Pfam" id="PF01432"/>
    </source>
</evidence>
<keyword evidence="2 6" id="KW-0479">Metal-binding</keyword>
<comment type="similarity">
    <text evidence="6">Belongs to the peptidase M3B family.</text>
</comment>
<accession>A0A4R0XRA8</accession>
<dbReference type="GO" id="GO:0046872">
    <property type="term" value="F:metal ion binding"/>
    <property type="evidence" value="ECO:0007669"/>
    <property type="project" value="UniProtKB-UniRule"/>
</dbReference>
<evidence type="ECO:0000313" key="10">
    <source>
        <dbReference type="Proteomes" id="UP000291072"/>
    </source>
</evidence>
<protein>
    <recommendedName>
        <fullName evidence="6">Oligopeptidase F</fullName>
        <ecNumber evidence="6">3.4.24.-</ecNumber>
    </recommendedName>
</protein>
<name>A0A4R0XRA8_9MOLU</name>
<keyword evidence="5 6" id="KW-0482">Metalloprotease</keyword>
<dbReference type="InterPro" id="IPR042088">
    <property type="entry name" value="OligoPept_F_C"/>
</dbReference>
<keyword evidence="3 6" id="KW-0378">Hydrolase</keyword>
<evidence type="ECO:0000256" key="1">
    <source>
        <dbReference type="ARBA" id="ARBA00022670"/>
    </source>
</evidence>
<dbReference type="AlphaFoldDB" id="A0A4R0XRA8"/>
<dbReference type="SUPFAM" id="SSF55486">
    <property type="entry name" value="Metalloproteases ('zincins'), catalytic domain"/>
    <property type="match status" value="1"/>
</dbReference>
<comment type="function">
    <text evidence="6">Has oligopeptidase activity and degrades a variety of small bioactive peptides.</text>
</comment>
<dbReference type="InterPro" id="IPR045090">
    <property type="entry name" value="Pept_M3A_M3B"/>
</dbReference>
<evidence type="ECO:0000256" key="5">
    <source>
        <dbReference type="ARBA" id="ARBA00023049"/>
    </source>
</evidence>
<keyword evidence="1 6" id="KW-0645">Protease</keyword>
<sequence length="610" mass="71126">MSQAKEYKNHKSVEKKYTWDLEAILEGKTYEFWFKKAIAEYKAAIKIKDSKYDSERKFLNSLKKDDEMTLTLNKVSNYISNNSNQDIADPKFKQMQEELQFEFFKLQKEFGSELNRMFKHEEKLRAWAEKKSFANYKKGILGTLDEMKHKLSDEIENFLTQSSRAHIDASSTFEIITDSELDYGFATTSKGRKIKITSANRAKLMKHSDEAVRKSTMINYRKGYLKHKQSLSNLLFQHFKETAVMAKVRNYDSAVQSEIASDKADEELLNTLYSSVQENKVVFKKYAIAKKKFFKAKFNKTFKQWDAAVPLVKVKSEYTVEEGQELILEALKPMGKEYTDVLKKAFNDRWIDYMTIKNKRSGAYSIGGSHGLEAKYILMNWDGELRSVETLAHELGHSMHSYYSDKTQPISLSGYPIFLAEIASIFNELMLTDHLLKTTDNDKLKFDLLESAISGFDGTIMRQTMWSNYEYDLLKAIEEGQPVSSYEAISKIYFENSKKYTNKKNPKYKEDEQWGSIMVPHYYYGFYVYKYAIGYTVATVFFQRYKKDGVEALQNYIDKFLSAGGRDWPIEILKDAGIDLYDKNIYKEAFNSLEAFIDEYVRIGNKIFKK</sequence>
<dbReference type="Pfam" id="PF01432">
    <property type="entry name" value="Peptidase_M3"/>
    <property type="match status" value="1"/>
</dbReference>
<feature type="domain" description="Oligopeptidase F N-terminal" evidence="8">
    <location>
        <begin position="121"/>
        <end position="182"/>
    </location>
</feature>
<feature type="domain" description="Peptidase M3A/M3B catalytic" evidence="7">
    <location>
        <begin position="204"/>
        <end position="590"/>
    </location>
</feature>
<dbReference type="EC" id="3.4.24.-" evidence="6"/>
<dbReference type="Pfam" id="PF08439">
    <property type="entry name" value="Peptidase_M3_N"/>
    <property type="match status" value="1"/>
</dbReference>
<dbReference type="Gene3D" id="1.10.1370.20">
    <property type="entry name" value="Oligoendopeptidase f, C-terminal domain"/>
    <property type="match status" value="1"/>
</dbReference>
<reference evidence="9 10" key="1">
    <citation type="submission" date="2018-02" db="EMBL/GenBank/DDBJ databases">
        <title>Mycoplasma marinum and Mycoplasma todarodis sp. nov., moderately halophilic and psychrotolerant mycoplasmas isolated from cephalopods.</title>
        <authorList>
            <person name="Viver T."/>
        </authorList>
    </citation>
    <scope>NUCLEOTIDE SEQUENCE [LARGE SCALE GENOMIC DNA]</scope>
    <source>
        <strain evidence="9 10">5H</strain>
    </source>
</reference>
<dbReference type="OrthoDB" id="9766487at2"/>
<evidence type="ECO:0000256" key="2">
    <source>
        <dbReference type="ARBA" id="ARBA00022723"/>
    </source>
</evidence>
<keyword evidence="4 6" id="KW-0862">Zinc</keyword>
<comment type="cofactor">
    <cofactor evidence="6">
        <name>Zn(2+)</name>
        <dbReference type="ChEBI" id="CHEBI:29105"/>
    </cofactor>
    <text evidence="6">Binds 1 zinc ion.</text>
</comment>
<gene>
    <name evidence="9" type="primary">pepF</name>
    <name evidence="9" type="ORF">C4B25_02700</name>
</gene>
<dbReference type="RefSeq" id="WP_131613520.1">
    <property type="nucleotide sequence ID" value="NZ_PSZP01000018.1"/>
</dbReference>
<keyword evidence="10" id="KW-1185">Reference proteome</keyword>
<dbReference type="GO" id="GO:0006518">
    <property type="term" value="P:peptide metabolic process"/>
    <property type="evidence" value="ECO:0007669"/>
    <property type="project" value="TreeGrafter"/>
</dbReference>
<dbReference type="Gene3D" id="1.20.140.70">
    <property type="entry name" value="Oligopeptidase f, N-terminal domain"/>
    <property type="match status" value="1"/>
</dbReference>
<dbReference type="NCBIfam" id="TIGR00181">
    <property type="entry name" value="pepF"/>
    <property type="match status" value="1"/>
</dbReference>
<evidence type="ECO:0000256" key="3">
    <source>
        <dbReference type="ARBA" id="ARBA00022801"/>
    </source>
</evidence>
<dbReference type="PANTHER" id="PTHR11804:SF84">
    <property type="entry name" value="SACCHAROLYSIN"/>
    <property type="match status" value="1"/>
</dbReference>
<dbReference type="InterPro" id="IPR013647">
    <property type="entry name" value="OligopepF_N_dom"/>
</dbReference>
<evidence type="ECO:0000313" key="9">
    <source>
        <dbReference type="EMBL" id="TCG10930.1"/>
    </source>
</evidence>
<evidence type="ECO:0000259" key="8">
    <source>
        <dbReference type="Pfam" id="PF08439"/>
    </source>
</evidence>
<evidence type="ECO:0000256" key="6">
    <source>
        <dbReference type="RuleBase" id="RU368091"/>
    </source>
</evidence>
<dbReference type="InterPro" id="IPR004438">
    <property type="entry name" value="Peptidase_M3B"/>
</dbReference>
<evidence type="ECO:0000256" key="4">
    <source>
        <dbReference type="ARBA" id="ARBA00022833"/>
    </source>
</evidence>
<dbReference type="GO" id="GO:0006508">
    <property type="term" value="P:proteolysis"/>
    <property type="evidence" value="ECO:0007669"/>
    <property type="project" value="UniProtKB-KW"/>
</dbReference>
<dbReference type="CDD" id="cd09608">
    <property type="entry name" value="M3B_PepF"/>
    <property type="match status" value="1"/>
</dbReference>